<keyword evidence="2" id="KW-1185">Reference proteome</keyword>
<proteinExistence type="predicted"/>
<protein>
    <submittedName>
        <fullName evidence="1">Uncharacterized protein</fullName>
    </submittedName>
</protein>
<organism evidence="1 2">
    <name type="scientific">Vaccinium darrowii</name>
    <dbReference type="NCBI Taxonomy" id="229202"/>
    <lineage>
        <taxon>Eukaryota</taxon>
        <taxon>Viridiplantae</taxon>
        <taxon>Streptophyta</taxon>
        <taxon>Embryophyta</taxon>
        <taxon>Tracheophyta</taxon>
        <taxon>Spermatophyta</taxon>
        <taxon>Magnoliopsida</taxon>
        <taxon>eudicotyledons</taxon>
        <taxon>Gunneridae</taxon>
        <taxon>Pentapetalae</taxon>
        <taxon>asterids</taxon>
        <taxon>Ericales</taxon>
        <taxon>Ericaceae</taxon>
        <taxon>Vaccinioideae</taxon>
        <taxon>Vaccinieae</taxon>
        <taxon>Vaccinium</taxon>
    </lineage>
</organism>
<dbReference type="Proteomes" id="UP000828048">
    <property type="component" value="Chromosome 9"/>
</dbReference>
<name>A0ACB7ZMP9_9ERIC</name>
<sequence length="411" mass="45481">MALCNSKSPTHFRIQQSQPLLFLRLTIFVFVPFPFADSTYFYYTTFQPNDPKILYQGDAFATNEAIELTNALEMDSFKRVGRASYADPIHQWDSKTGNMTEFKTFFRFNITRTNKTYLGDGLTFFLSPYNASIPINPLDGLLGLFNSTALGNTNNQIVAVEFDTKQDSWDPCPYHIGIDVNSIESAAYTKLDDRLANGTTADAWVNYDPTTTTLRVWLSFDGGKSFDKLFYYNIDLRNFLPEWVRIGFSASLATSSTERHTVTTWLFNSDYSMLEDSSNSTLGPWPSPSDSASGASPSNSASGGSPSMITGHKTKSRLGVYVPVGIIGSLILVALFCFTIWRIRNPGTNANAGGGAKGKNHVEGNAAVEGDNNQLNCVNNIQNINNTINYNGHPPKETRVEETCILEKLVA</sequence>
<dbReference type="EMBL" id="CM037159">
    <property type="protein sequence ID" value="KAH7866880.1"/>
    <property type="molecule type" value="Genomic_DNA"/>
</dbReference>
<accession>A0ACB7ZMP9</accession>
<gene>
    <name evidence="1" type="ORF">Vadar_026247</name>
</gene>
<evidence type="ECO:0000313" key="1">
    <source>
        <dbReference type="EMBL" id="KAH7866880.1"/>
    </source>
</evidence>
<comment type="caution">
    <text evidence="1">The sequence shown here is derived from an EMBL/GenBank/DDBJ whole genome shotgun (WGS) entry which is preliminary data.</text>
</comment>
<evidence type="ECO:0000313" key="2">
    <source>
        <dbReference type="Proteomes" id="UP000828048"/>
    </source>
</evidence>
<reference evidence="1 2" key="1">
    <citation type="journal article" date="2021" name="Hortic Res">
        <title>High-quality reference genome and annotation aids understanding of berry development for evergreen blueberry (Vaccinium darrowii).</title>
        <authorList>
            <person name="Yu J."/>
            <person name="Hulse-Kemp A.M."/>
            <person name="Babiker E."/>
            <person name="Staton M."/>
        </authorList>
    </citation>
    <scope>NUCLEOTIDE SEQUENCE [LARGE SCALE GENOMIC DNA]</scope>
    <source>
        <strain evidence="2">cv. NJ 8807/NJ 8810</strain>
        <tissue evidence="1">Young leaf</tissue>
    </source>
</reference>